<comment type="caution">
    <text evidence="2">The sequence shown here is derived from an EMBL/GenBank/DDBJ whole genome shotgun (WGS) entry which is preliminary data.</text>
</comment>
<sequence length="85" mass="9543">MPDQDSNKLRVNLNPISLEADLAYFGARLELVGEPDTRYQAAQLKVYKALETALCENLKRLRKKESKSSSKKKGKSKSKKSADKS</sequence>
<dbReference type="EMBL" id="JAEPDI010000012">
    <property type="protein sequence ID" value="MCG7939975.1"/>
    <property type="molecule type" value="Genomic_DNA"/>
</dbReference>
<evidence type="ECO:0000313" key="2">
    <source>
        <dbReference type="EMBL" id="MCG7939975.1"/>
    </source>
</evidence>
<protein>
    <submittedName>
        <fullName evidence="2">Uncharacterized protein</fullName>
    </submittedName>
</protein>
<organism evidence="2 3">
    <name type="scientific">Candidatus Thiodiazotropha lotti</name>
    <dbReference type="NCBI Taxonomy" id="2792787"/>
    <lineage>
        <taxon>Bacteria</taxon>
        <taxon>Pseudomonadati</taxon>
        <taxon>Pseudomonadota</taxon>
        <taxon>Gammaproteobacteria</taxon>
        <taxon>Chromatiales</taxon>
        <taxon>Sedimenticolaceae</taxon>
        <taxon>Candidatus Thiodiazotropha</taxon>
    </lineage>
</organism>
<evidence type="ECO:0000313" key="3">
    <source>
        <dbReference type="Proteomes" id="UP000886687"/>
    </source>
</evidence>
<gene>
    <name evidence="2" type="ORF">JAZ04_14125</name>
</gene>
<proteinExistence type="predicted"/>
<evidence type="ECO:0000256" key="1">
    <source>
        <dbReference type="SAM" id="MobiDB-lite"/>
    </source>
</evidence>
<feature type="compositionally biased region" description="Basic residues" evidence="1">
    <location>
        <begin position="61"/>
        <end position="79"/>
    </location>
</feature>
<accession>A0A9E4K700</accession>
<dbReference type="Proteomes" id="UP000886687">
    <property type="component" value="Unassembled WGS sequence"/>
</dbReference>
<feature type="region of interest" description="Disordered" evidence="1">
    <location>
        <begin position="61"/>
        <end position="85"/>
    </location>
</feature>
<dbReference type="AlphaFoldDB" id="A0A9E4K700"/>
<reference evidence="2" key="1">
    <citation type="journal article" date="2021" name="Proc. Natl. Acad. Sci. U.S.A.">
        <title>Global biogeography of chemosynthetic symbionts reveals both localized and globally distributed symbiont groups. .</title>
        <authorList>
            <person name="Osvatic J.T."/>
            <person name="Wilkins L.G.E."/>
            <person name="Leibrecht L."/>
            <person name="Leray M."/>
            <person name="Zauner S."/>
            <person name="Polzin J."/>
            <person name="Camacho Y."/>
            <person name="Gros O."/>
            <person name="van Gils J.A."/>
            <person name="Eisen J.A."/>
            <person name="Petersen J.M."/>
            <person name="Yuen B."/>
        </authorList>
    </citation>
    <scope>NUCLEOTIDE SEQUENCE</scope>
    <source>
        <strain evidence="2">MAGL173</strain>
    </source>
</reference>
<name>A0A9E4K700_9GAMM</name>